<evidence type="ECO:0000256" key="6">
    <source>
        <dbReference type="ARBA" id="ARBA00022989"/>
    </source>
</evidence>
<evidence type="ECO:0000259" key="10">
    <source>
        <dbReference type="Pfam" id="PF04290"/>
    </source>
</evidence>
<feature type="transmembrane region" description="Helical" evidence="9">
    <location>
        <begin position="17"/>
        <end position="38"/>
    </location>
</feature>
<comment type="caution">
    <text evidence="11">The sequence shown here is derived from an EMBL/GenBank/DDBJ whole genome shotgun (WGS) entry which is preliminary data.</text>
</comment>
<dbReference type="PROSITE" id="PS51257">
    <property type="entry name" value="PROKAR_LIPOPROTEIN"/>
    <property type="match status" value="1"/>
</dbReference>
<evidence type="ECO:0000256" key="2">
    <source>
        <dbReference type="ARBA" id="ARBA00022448"/>
    </source>
</evidence>
<evidence type="ECO:0000256" key="3">
    <source>
        <dbReference type="ARBA" id="ARBA00022475"/>
    </source>
</evidence>
<feature type="transmembrane region" description="Helical" evidence="9">
    <location>
        <begin position="128"/>
        <end position="149"/>
    </location>
</feature>
<dbReference type="InterPro" id="IPR055348">
    <property type="entry name" value="DctQ"/>
</dbReference>
<dbReference type="GO" id="GO:0022857">
    <property type="term" value="F:transmembrane transporter activity"/>
    <property type="evidence" value="ECO:0007669"/>
    <property type="project" value="UniProtKB-UniRule"/>
</dbReference>
<keyword evidence="4 9" id="KW-0997">Cell inner membrane</keyword>
<evidence type="ECO:0000256" key="7">
    <source>
        <dbReference type="ARBA" id="ARBA00023136"/>
    </source>
</evidence>
<comment type="subcellular location">
    <subcellularLocation>
        <location evidence="1 9">Cell inner membrane</location>
        <topology evidence="1 9">Multi-pass membrane protein</topology>
    </subcellularLocation>
</comment>
<keyword evidence="2 9" id="KW-0813">Transport</keyword>
<keyword evidence="5 9" id="KW-0812">Transmembrane</keyword>
<dbReference type="EMBL" id="PNRE01000071">
    <property type="protein sequence ID" value="PMR68254.1"/>
    <property type="molecule type" value="Genomic_DNA"/>
</dbReference>
<reference evidence="11 12" key="1">
    <citation type="submission" date="2018-01" db="EMBL/GenBank/DDBJ databases">
        <title>Halomonas endophytica sp. nov., isolated from storage liquid in the stems of Populus euphratica.</title>
        <authorList>
            <person name="Chen C."/>
        </authorList>
    </citation>
    <scope>NUCLEOTIDE SEQUENCE [LARGE SCALE GENOMIC DNA]</scope>
    <source>
        <strain evidence="11 12">DSM 26881</strain>
    </source>
</reference>
<dbReference type="AlphaFoldDB" id="A0A2N7TJ90"/>
<evidence type="ECO:0000256" key="8">
    <source>
        <dbReference type="ARBA" id="ARBA00038436"/>
    </source>
</evidence>
<dbReference type="GO" id="GO:0005886">
    <property type="term" value="C:plasma membrane"/>
    <property type="evidence" value="ECO:0007669"/>
    <property type="project" value="UniProtKB-SubCell"/>
</dbReference>
<feature type="transmembrane region" description="Helical" evidence="9">
    <location>
        <begin position="88"/>
        <end position="108"/>
    </location>
</feature>
<dbReference type="Pfam" id="PF04290">
    <property type="entry name" value="DctQ"/>
    <property type="match status" value="1"/>
</dbReference>
<dbReference type="InterPro" id="IPR007387">
    <property type="entry name" value="TRAP_DctQ"/>
</dbReference>
<evidence type="ECO:0000256" key="9">
    <source>
        <dbReference type="RuleBase" id="RU369079"/>
    </source>
</evidence>
<dbReference type="OrthoDB" id="9791324at2"/>
<dbReference type="PANTHER" id="PTHR35011">
    <property type="entry name" value="2,3-DIKETO-L-GULONATE TRAP TRANSPORTER SMALL PERMEASE PROTEIN YIAM"/>
    <property type="match status" value="1"/>
</dbReference>
<evidence type="ECO:0000313" key="11">
    <source>
        <dbReference type="EMBL" id="PMR68254.1"/>
    </source>
</evidence>
<sequence>MKLLGVARKAYGNFEELFCAFCMSVMVACLMLQVGFRWVGGTGMAWTEELSRYAFIWTVFIAAALVAKHNAHVRISAQYGLMPVKARLALLMTTDALWVVCNLYFAWLSWNVIQSGLLFPEISPTLRIARGYVEMIVPFGFLLMSWRIIEGYLKRMIAGTLHELFDNTYNQ</sequence>
<evidence type="ECO:0000256" key="5">
    <source>
        <dbReference type="ARBA" id="ARBA00022692"/>
    </source>
</evidence>
<feature type="domain" description="Tripartite ATP-independent periplasmic transporters DctQ component" evidence="10">
    <location>
        <begin position="26"/>
        <end position="152"/>
    </location>
</feature>
<organism evidence="11 12">
    <name type="scientific">Halomonas heilongjiangensis</name>
    <dbReference type="NCBI Taxonomy" id="1387883"/>
    <lineage>
        <taxon>Bacteria</taxon>
        <taxon>Pseudomonadati</taxon>
        <taxon>Pseudomonadota</taxon>
        <taxon>Gammaproteobacteria</taxon>
        <taxon>Oceanospirillales</taxon>
        <taxon>Halomonadaceae</taxon>
        <taxon>Halomonas</taxon>
    </lineage>
</organism>
<comment type="subunit">
    <text evidence="9">The complex comprises the extracytoplasmic solute receptor protein and the two transmembrane proteins.</text>
</comment>
<evidence type="ECO:0000256" key="1">
    <source>
        <dbReference type="ARBA" id="ARBA00004429"/>
    </source>
</evidence>
<dbReference type="Proteomes" id="UP000235346">
    <property type="component" value="Unassembled WGS sequence"/>
</dbReference>
<gene>
    <name evidence="11" type="ORF">C1H66_15970</name>
</gene>
<dbReference type="GO" id="GO:0015740">
    <property type="term" value="P:C4-dicarboxylate transport"/>
    <property type="evidence" value="ECO:0007669"/>
    <property type="project" value="TreeGrafter"/>
</dbReference>
<keyword evidence="12" id="KW-1185">Reference proteome</keyword>
<protein>
    <recommendedName>
        <fullName evidence="9">TRAP transporter small permease protein</fullName>
    </recommendedName>
</protein>
<comment type="similarity">
    <text evidence="8 9">Belongs to the TRAP transporter small permease family.</text>
</comment>
<proteinExistence type="inferred from homology"/>
<dbReference type="PANTHER" id="PTHR35011:SF5">
    <property type="entry name" value="SIALIC ACID TRAP TRANSPORTER SMALL PERMEASE PROTEIN SIAQ"/>
    <property type="match status" value="1"/>
</dbReference>
<evidence type="ECO:0000256" key="4">
    <source>
        <dbReference type="ARBA" id="ARBA00022519"/>
    </source>
</evidence>
<keyword evidence="7 9" id="KW-0472">Membrane</keyword>
<comment type="function">
    <text evidence="9">Part of the tripartite ATP-independent periplasmic (TRAP) transport system.</text>
</comment>
<evidence type="ECO:0000313" key="12">
    <source>
        <dbReference type="Proteomes" id="UP000235346"/>
    </source>
</evidence>
<name>A0A2N7TJ90_9GAMM</name>
<feature type="transmembrane region" description="Helical" evidence="9">
    <location>
        <begin position="50"/>
        <end position="67"/>
    </location>
</feature>
<accession>A0A2N7TJ90</accession>
<dbReference type="RefSeq" id="WP_102628873.1">
    <property type="nucleotide sequence ID" value="NZ_PDOH01000010.1"/>
</dbReference>
<keyword evidence="6 9" id="KW-1133">Transmembrane helix</keyword>
<keyword evidence="3" id="KW-1003">Cell membrane</keyword>